<gene>
    <name evidence="1" type="ORF">IAA54_07155</name>
</gene>
<sequence length="101" mass="11273">MMEQYQVTLHSQMGPRNGTLTLNCQDRRITGTLVLVGYCNPIQGEMSDDGKLHIRHRIQTVMSTFLCETVLERHSDTLTGITTAAPCQIRWDGVRISGGNP</sequence>
<evidence type="ECO:0000313" key="1">
    <source>
        <dbReference type="EMBL" id="HIR57431.1"/>
    </source>
</evidence>
<dbReference type="Proteomes" id="UP000886785">
    <property type="component" value="Unassembled WGS sequence"/>
</dbReference>
<proteinExistence type="predicted"/>
<accession>A0A9D1DR35</accession>
<reference evidence="1" key="2">
    <citation type="journal article" date="2021" name="PeerJ">
        <title>Extensive microbial diversity within the chicken gut microbiome revealed by metagenomics and culture.</title>
        <authorList>
            <person name="Gilroy R."/>
            <person name="Ravi A."/>
            <person name="Getino M."/>
            <person name="Pursley I."/>
            <person name="Horton D.L."/>
            <person name="Alikhan N.F."/>
            <person name="Baker D."/>
            <person name="Gharbi K."/>
            <person name="Hall N."/>
            <person name="Watson M."/>
            <person name="Adriaenssens E.M."/>
            <person name="Foster-Nyarko E."/>
            <person name="Jarju S."/>
            <person name="Secka A."/>
            <person name="Antonio M."/>
            <person name="Oren A."/>
            <person name="Chaudhuri R.R."/>
            <person name="La Ragione R."/>
            <person name="Hildebrand F."/>
            <person name="Pallen M.J."/>
        </authorList>
    </citation>
    <scope>NUCLEOTIDE SEQUENCE</scope>
    <source>
        <strain evidence="1">ChiSjej1B19-7085</strain>
    </source>
</reference>
<evidence type="ECO:0000313" key="2">
    <source>
        <dbReference type="Proteomes" id="UP000886785"/>
    </source>
</evidence>
<organism evidence="1 2">
    <name type="scientific">Candidatus Gallacutalibacter pullicola</name>
    <dbReference type="NCBI Taxonomy" id="2840830"/>
    <lineage>
        <taxon>Bacteria</taxon>
        <taxon>Bacillati</taxon>
        <taxon>Bacillota</taxon>
        <taxon>Clostridia</taxon>
        <taxon>Eubacteriales</taxon>
        <taxon>Candidatus Gallacutalibacter</taxon>
    </lineage>
</organism>
<protein>
    <submittedName>
        <fullName evidence="1">Uncharacterized protein</fullName>
    </submittedName>
</protein>
<dbReference type="EMBL" id="DVHF01000082">
    <property type="protein sequence ID" value="HIR57431.1"/>
    <property type="molecule type" value="Genomic_DNA"/>
</dbReference>
<name>A0A9D1DR35_9FIRM</name>
<reference evidence="1" key="1">
    <citation type="submission" date="2020-10" db="EMBL/GenBank/DDBJ databases">
        <authorList>
            <person name="Gilroy R."/>
        </authorList>
    </citation>
    <scope>NUCLEOTIDE SEQUENCE</scope>
    <source>
        <strain evidence="1">ChiSjej1B19-7085</strain>
    </source>
</reference>
<dbReference type="AlphaFoldDB" id="A0A9D1DR35"/>
<comment type="caution">
    <text evidence="1">The sequence shown here is derived from an EMBL/GenBank/DDBJ whole genome shotgun (WGS) entry which is preliminary data.</text>
</comment>